<sequence>MLQNLTVKEVQQFVNNQEKNQELINILLADGRKGLKVLANKIKREIQERVFYEQLWSYEKRYWEKGLTVIGVDEVGRGPLAGPVVAAAVAFREIPDLYGLKDSKKLGEQVKELLASKIKEQGLFYNISLIDNKMIDQINILNATKLAMVNAVKGLGQAVDVLLIDGNFTIDYPAEQIPVVKGDEKVGSIAAAAIIAKVYRDNYMLTLHNKYPMYNFAKNKGYPTEEHYWALKKYGPSPVHRITFKGVKESLGGI</sequence>
<evidence type="ECO:0000256" key="1">
    <source>
        <dbReference type="ARBA" id="ARBA00000077"/>
    </source>
</evidence>
<organism evidence="18 19">
    <name type="scientific">Anaerobranca californiensis DSM 14826</name>
    <dbReference type="NCBI Taxonomy" id="1120989"/>
    <lineage>
        <taxon>Bacteria</taxon>
        <taxon>Bacillati</taxon>
        <taxon>Bacillota</taxon>
        <taxon>Clostridia</taxon>
        <taxon>Eubacteriales</taxon>
        <taxon>Proteinivoracaceae</taxon>
        <taxon>Anaerobranca</taxon>
    </lineage>
</organism>
<evidence type="ECO:0000256" key="2">
    <source>
        <dbReference type="ARBA" id="ARBA00001946"/>
    </source>
</evidence>
<dbReference type="GO" id="GO:0003723">
    <property type="term" value="F:RNA binding"/>
    <property type="evidence" value="ECO:0007669"/>
    <property type="project" value="UniProtKB-UniRule"/>
</dbReference>
<dbReference type="AlphaFoldDB" id="A0A1M6KLX4"/>
<feature type="binding site" evidence="14 15">
    <location>
        <position position="165"/>
    </location>
    <ligand>
        <name>a divalent metal cation</name>
        <dbReference type="ChEBI" id="CHEBI:60240"/>
    </ligand>
</feature>
<evidence type="ECO:0000259" key="17">
    <source>
        <dbReference type="PROSITE" id="PS51975"/>
    </source>
</evidence>
<dbReference type="InterPro" id="IPR036397">
    <property type="entry name" value="RNaseH_sf"/>
</dbReference>
<dbReference type="GO" id="GO:0030145">
    <property type="term" value="F:manganese ion binding"/>
    <property type="evidence" value="ECO:0007669"/>
    <property type="project" value="UniProtKB-UniRule"/>
</dbReference>
<dbReference type="GO" id="GO:0043137">
    <property type="term" value="P:DNA replication, removal of RNA primer"/>
    <property type="evidence" value="ECO:0007669"/>
    <property type="project" value="TreeGrafter"/>
</dbReference>
<dbReference type="Pfam" id="PF01351">
    <property type="entry name" value="RNase_HII"/>
    <property type="match status" value="1"/>
</dbReference>
<evidence type="ECO:0000313" key="19">
    <source>
        <dbReference type="Proteomes" id="UP000243547"/>
    </source>
</evidence>
<evidence type="ECO:0000256" key="15">
    <source>
        <dbReference type="PROSITE-ProRule" id="PRU01319"/>
    </source>
</evidence>
<feature type="domain" description="RNase H type-2" evidence="17">
    <location>
        <begin position="67"/>
        <end position="254"/>
    </location>
</feature>
<evidence type="ECO:0000256" key="5">
    <source>
        <dbReference type="ARBA" id="ARBA00007383"/>
    </source>
</evidence>
<evidence type="ECO:0000313" key="18">
    <source>
        <dbReference type="EMBL" id="SHJ59915.1"/>
    </source>
</evidence>
<keyword evidence="19" id="KW-1185">Reference proteome</keyword>
<keyword evidence="12 14" id="KW-0378">Hydrolase</keyword>
<evidence type="ECO:0000256" key="6">
    <source>
        <dbReference type="ARBA" id="ARBA00012180"/>
    </source>
</evidence>
<proteinExistence type="inferred from homology"/>
<evidence type="ECO:0000256" key="9">
    <source>
        <dbReference type="ARBA" id="ARBA00022722"/>
    </source>
</evidence>
<keyword evidence="9 14" id="KW-0540">Nuclease</keyword>
<evidence type="ECO:0000256" key="7">
    <source>
        <dbReference type="ARBA" id="ARBA00019179"/>
    </source>
</evidence>
<keyword evidence="10 14" id="KW-0479">Metal-binding</keyword>
<dbReference type="CDD" id="cd07182">
    <property type="entry name" value="RNase_HII_bacteria_HII_like"/>
    <property type="match status" value="1"/>
</dbReference>
<dbReference type="PANTHER" id="PTHR10954:SF18">
    <property type="entry name" value="RIBONUCLEASE HII"/>
    <property type="match status" value="1"/>
</dbReference>
<feature type="binding site" evidence="14 15">
    <location>
        <position position="74"/>
    </location>
    <ligand>
        <name>a divalent metal cation</name>
        <dbReference type="ChEBI" id="CHEBI:60240"/>
    </ligand>
</feature>
<accession>A0A1M6KLX4</accession>
<evidence type="ECO:0000256" key="13">
    <source>
        <dbReference type="ARBA" id="ARBA00023211"/>
    </source>
</evidence>
<dbReference type="PROSITE" id="PS51975">
    <property type="entry name" value="RNASE_H_2"/>
    <property type="match status" value="1"/>
</dbReference>
<dbReference type="GO" id="GO:0032299">
    <property type="term" value="C:ribonuclease H2 complex"/>
    <property type="evidence" value="ECO:0007669"/>
    <property type="project" value="TreeGrafter"/>
</dbReference>
<keyword evidence="13 14" id="KW-0464">Manganese</keyword>
<dbReference type="SUPFAM" id="SSF53098">
    <property type="entry name" value="Ribonuclease H-like"/>
    <property type="match status" value="1"/>
</dbReference>
<evidence type="ECO:0000256" key="14">
    <source>
        <dbReference type="HAMAP-Rule" id="MF_00052"/>
    </source>
</evidence>
<evidence type="ECO:0000256" key="4">
    <source>
        <dbReference type="ARBA" id="ARBA00004496"/>
    </source>
</evidence>
<keyword evidence="8 14" id="KW-0963">Cytoplasm</keyword>
<dbReference type="OrthoDB" id="9803420at2"/>
<dbReference type="NCBIfam" id="NF000594">
    <property type="entry name" value="PRK00015.1-1"/>
    <property type="match status" value="1"/>
</dbReference>
<dbReference type="Gene3D" id="3.30.420.10">
    <property type="entry name" value="Ribonuclease H-like superfamily/Ribonuclease H"/>
    <property type="match status" value="1"/>
</dbReference>
<dbReference type="InterPro" id="IPR001352">
    <property type="entry name" value="RNase_HII/HIII"/>
</dbReference>
<keyword evidence="11 14" id="KW-0255">Endonuclease</keyword>
<gene>
    <name evidence="14" type="primary">rnhB</name>
    <name evidence="18" type="ORF">SAMN02745227_00170</name>
</gene>
<dbReference type="HAMAP" id="MF_00052_B">
    <property type="entry name" value="RNase_HII_B"/>
    <property type="match status" value="1"/>
</dbReference>
<comment type="subcellular location">
    <subcellularLocation>
        <location evidence="4 14">Cytoplasm</location>
    </subcellularLocation>
</comment>
<dbReference type="RefSeq" id="WP_072905418.1">
    <property type="nucleotide sequence ID" value="NZ_FRAI01000005.1"/>
</dbReference>
<comment type="catalytic activity">
    <reaction evidence="1 14 15 16">
        <text>Endonucleolytic cleavage to 5'-phosphomonoester.</text>
        <dbReference type="EC" id="3.1.26.4"/>
    </reaction>
</comment>
<evidence type="ECO:0000256" key="8">
    <source>
        <dbReference type="ARBA" id="ARBA00022490"/>
    </source>
</evidence>
<dbReference type="InterPro" id="IPR022898">
    <property type="entry name" value="RNase_HII"/>
</dbReference>
<dbReference type="GO" id="GO:0006298">
    <property type="term" value="P:mismatch repair"/>
    <property type="evidence" value="ECO:0007669"/>
    <property type="project" value="TreeGrafter"/>
</dbReference>
<dbReference type="GO" id="GO:0004523">
    <property type="term" value="F:RNA-DNA hybrid ribonuclease activity"/>
    <property type="evidence" value="ECO:0007669"/>
    <property type="project" value="UniProtKB-UniRule"/>
</dbReference>
<evidence type="ECO:0000256" key="3">
    <source>
        <dbReference type="ARBA" id="ARBA00004065"/>
    </source>
</evidence>
<dbReference type="EMBL" id="FRAI01000005">
    <property type="protein sequence ID" value="SHJ59915.1"/>
    <property type="molecule type" value="Genomic_DNA"/>
</dbReference>
<feature type="binding site" evidence="14 15">
    <location>
        <position position="73"/>
    </location>
    <ligand>
        <name>a divalent metal cation</name>
        <dbReference type="ChEBI" id="CHEBI:60240"/>
    </ligand>
</feature>
<evidence type="ECO:0000256" key="16">
    <source>
        <dbReference type="RuleBase" id="RU003515"/>
    </source>
</evidence>
<dbReference type="GO" id="GO:0005737">
    <property type="term" value="C:cytoplasm"/>
    <property type="evidence" value="ECO:0007669"/>
    <property type="project" value="UniProtKB-SubCell"/>
</dbReference>
<dbReference type="PANTHER" id="PTHR10954">
    <property type="entry name" value="RIBONUCLEASE H2 SUBUNIT A"/>
    <property type="match status" value="1"/>
</dbReference>
<comment type="function">
    <text evidence="3 14 16">Endonuclease that specifically degrades the RNA of RNA-DNA hybrids.</text>
</comment>
<reference evidence="19" key="1">
    <citation type="submission" date="2016-11" db="EMBL/GenBank/DDBJ databases">
        <authorList>
            <person name="Varghese N."/>
            <person name="Submissions S."/>
        </authorList>
    </citation>
    <scope>NUCLEOTIDE SEQUENCE [LARGE SCALE GENOMIC DNA]</scope>
    <source>
        <strain evidence="19">DSM 14826</strain>
    </source>
</reference>
<evidence type="ECO:0000256" key="12">
    <source>
        <dbReference type="ARBA" id="ARBA00022801"/>
    </source>
</evidence>
<dbReference type="STRING" id="1120989.SAMN02745227_00170"/>
<evidence type="ECO:0000256" key="10">
    <source>
        <dbReference type="ARBA" id="ARBA00022723"/>
    </source>
</evidence>
<dbReference type="InterPro" id="IPR024567">
    <property type="entry name" value="RNase_HII/HIII_dom"/>
</dbReference>
<dbReference type="Proteomes" id="UP000243547">
    <property type="component" value="Unassembled WGS sequence"/>
</dbReference>
<comment type="cofactor">
    <cofactor evidence="2">
        <name>Mg(2+)</name>
        <dbReference type="ChEBI" id="CHEBI:18420"/>
    </cofactor>
</comment>
<dbReference type="NCBIfam" id="NF000595">
    <property type="entry name" value="PRK00015.1-3"/>
    <property type="match status" value="1"/>
</dbReference>
<dbReference type="InterPro" id="IPR012337">
    <property type="entry name" value="RNaseH-like_sf"/>
</dbReference>
<comment type="cofactor">
    <cofactor evidence="14 15">
        <name>Mn(2+)</name>
        <dbReference type="ChEBI" id="CHEBI:29035"/>
    </cofactor>
    <cofactor evidence="14 15">
        <name>Mg(2+)</name>
        <dbReference type="ChEBI" id="CHEBI:18420"/>
    </cofactor>
    <text evidence="14 15">Manganese or magnesium. Binds 1 divalent metal ion per monomer in the absence of substrate. May bind a second metal ion after substrate binding.</text>
</comment>
<name>A0A1M6KLX4_9FIRM</name>
<dbReference type="EC" id="3.1.26.4" evidence="6 14"/>
<comment type="similarity">
    <text evidence="5 14 16">Belongs to the RNase HII family.</text>
</comment>
<protein>
    <recommendedName>
        <fullName evidence="7 14">Ribonuclease HII</fullName>
        <shortName evidence="14">RNase HII</shortName>
        <ecNumber evidence="6 14">3.1.26.4</ecNumber>
    </recommendedName>
</protein>
<evidence type="ECO:0000256" key="11">
    <source>
        <dbReference type="ARBA" id="ARBA00022759"/>
    </source>
</evidence>